<sequence>MLAGALRGCASESAFAWRQVVSAAAAAGSCSGSAGRLMVSSPCGVAQTSSPLQRWLFQGLRSSSTGAASISGGLSEAGSLPPLVLRRVDDEALSPHPPTTDVGPLTVRYPFPIEYYKDREAVIYSLDERPLGLAPLPGAAFNVPVRIDILHRVVRYWRAKWQQGTHKAKSRAEVSGGGKKPWNQKKTGRARQGSIRSPLWKGGGVSHAPRPRSHAHALPRSTRLLGMRCALSAKINEGRFFVVDDLINLRAAPLQDADDAAAAAGVAQPAPLASGYLSALKPASGPGSDSSNKNPARWSRHGLSPADRPIREYGELKRRLGALTEGSFGSSWLLVDSGEAGRDGGLRLRKLLKCSVVMEVVSPEELTVYHVLKYHRLVVTRDALQRISEALTRPHRVTKPVKHAWWARRRQAIDAAVQELTQAEAQA</sequence>
<dbReference type="Proteomes" id="UP000006906">
    <property type="component" value="Chromosome 12"/>
</dbReference>
<dbReference type="OrthoDB" id="275876at2759"/>
<evidence type="ECO:0000256" key="2">
    <source>
        <dbReference type="ARBA" id="ARBA00022980"/>
    </source>
</evidence>
<dbReference type="SMR" id="A0A2K3D422"/>
<dbReference type="PDB" id="7PKT">
    <property type="method" value="EM"/>
    <property type="resolution" value="3.00 A"/>
    <property type="chains" value="c=1-427"/>
</dbReference>
<dbReference type="Pfam" id="PF00573">
    <property type="entry name" value="Ribosomal_L4"/>
    <property type="match status" value="1"/>
</dbReference>
<dbReference type="Gramene" id="PNW75280">
    <property type="protein sequence ID" value="PNW75280"/>
    <property type="gene ID" value="CHLRE_12g520400v5"/>
</dbReference>
<evidence type="ECO:0000256" key="4">
    <source>
        <dbReference type="ARBA" id="ARBA00040565"/>
    </source>
</evidence>
<feature type="region of interest" description="Disordered" evidence="5">
    <location>
        <begin position="167"/>
        <end position="219"/>
    </location>
</feature>
<dbReference type="KEGG" id="cre:CHLRE_12g520400v5"/>
<dbReference type="HAMAP" id="MF_01328_B">
    <property type="entry name" value="Ribosomal_uL4_B"/>
    <property type="match status" value="1"/>
</dbReference>
<gene>
    <name evidence="6" type="ORF">CHLRE_12g520400v5</name>
</gene>
<keyword evidence="3" id="KW-0687">Ribonucleoprotein</keyword>
<dbReference type="Gene3D" id="3.40.1370.10">
    <property type="match status" value="1"/>
</dbReference>
<name>A0A2K3D422_CHLRE</name>
<dbReference type="PANTHER" id="PTHR10746">
    <property type="entry name" value="50S RIBOSOMAL PROTEIN L4"/>
    <property type="match status" value="1"/>
</dbReference>
<dbReference type="EMBL" id="CM008973">
    <property type="protein sequence ID" value="PNW75280.1"/>
    <property type="molecule type" value="Genomic_DNA"/>
</dbReference>
<evidence type="ECO:0007829" key="8">
    <source>
        <dbReference type="PDB" id="7PKT"/>
    </source>
</evidence>
<accession>A0A2K3D422</accession>
<feature type="region of interest" description="Disordered" evidence="5">
    <location>
        <begin position="281"/>
        <end position="305"/>
    </location>
</feature>
<evidence type="ECO:0000256" key="3">
    <source>
        <dbReference type="ARBA" id="ARBA00023274"/>
    </source>
</evidence>
<dbReference type="InterPro" id="IPR002136">
    <property type="entry name" value="Ribosomal_uL4"/>
</dbReference>
<evidence type="ECO:0000256" key="1">
    <source>
        <dbReference type="ARBA" id="ARBA00010528"/>
    </source>
</evidence>
<dbReference type="InParanoid" id="A0A2K3D422"/>
<dbReference type="STRING" id="3055.A0A2K3D422"/>
<dbReference type="ExpressionAtlas" id="A0A2K3D422">
    <property type="expression patterns" value="baseline and differential"/>
</dbReference>
<comment type="similarity">
    <text evidence="1">Belongs to the universal ribosomal protein uL4 family.</text>
</comment>
<evidence type="ECO:0000256" key="5">
    <source>
        <dbReference type="SAM" id="MobiDB-lite"/>
    </source>
</evidence>
<organism evidence="6 7">
    <name type="scientific">Chlamydomonas reinhardtii</name>
    <name type="common">Chlamydomonas smithii</name>
    <dbReference type="NCBI Taxonomy" id="3055"/>
    <lineage>
        <taxon>Eukaryota</taxon>
        <taxon>Viridiplantae</taxon>
        <taxon>Chlorophyta</taxon>
        <taxon>core chlorophytes</taxon>
        <taxon>Chlorophyceae</taxon>
        <taxon>CS clade</taxon>
        <taxon>Chlamydomonadales</taxon>
        <taxon>Chlamydomonadaceae</taxon>
        <taxon>Chlamydomonas</taxon>
    </lineage>
</organism>
<dbReference type="GO" id="GO:0005840">
    <property type="term" value="C:ribosome"/>
    <property type="evidence" value="ECO:0007669"/>
    <property type="project" value="UniProtKB-KW"/>
</dbReference>
<keyword evidence="8" id="KW-0002">3D-structure</keyword>
<dbReference type="EMDB" id="EMD-13480"/>
<dbReference type="PaxDb" id="3055-EDP00753"/>
<evidence type="ECO:0000313" key="7">
    <source>
        <dbReference type="Proteomes" id="UP000006906"/>
    </source>
</evidence>
<reference evidence="6 7" key="1">
    <citation type="journal article" date="2007" name="Science">
        <title>The Chlamydomonas genome reveals the evolution of key animal and plant functions.</title>
        <authorList>
            <person name="Merchant S.S."/>
            <person name="Prochnik S.E."/>
            <person name="Vallon O."/>
            <person name="Harris E.H."/>
            <person name="Karpowicz S.J."/>
            <person name="Witman G.B."/>
            <person name="Terry A."/>
            <person name="Salamov A."/>
            <person name="Fritz-Laylin L.K."/>
            <person name="Marechal-Drouard L."/>
            <person name="Marshall W.F."/>
            <person name="Qu L.H."/>
            <person name="Nelson D.R."/>
            <person name="Sanderfoot A.A."/>
            <person name="Spalding M.H."/>
            <person name="Kapitonov V.V."/>
            <person name="Ren Q."/>
            <person name="Ferris P."/>
            <person name="Lindquist E."/>
            <person name="Shapiro H."/>
            <person name="Lucas S.M."/>
            <person name="Grimwood J."/>
            <person name="Schmutz J."/>
            <person name="Cardol P."/>
            <person name="Cerutti H."/>
            <person name="Chanfreau G."/>
            <person name="Chen C.L."/>
            <person name="Cognat V."/>
            <person name="Croft M.T."/>
            <person name="Dent R."/>
            <person name="Dutcher S."/>
            <person name="Fernandez E."/>
            <person name="Fukuzawa H."/>
            <person name="Gonzalez-Ballester D."/>
            <person name="Gonzalez-Halphen D."/>
            <person name="Hallmann A."/>
            <person name="Hanikenne M."/>
            <person name="Hippler M."/>
            <person name="Inwood W."/>
            <person name="Jabbari K."/>
            <person name="Kalanon M."/>
            <person name="Kuras R."/>
            <person name="Lefebvre P.A."/>
            <person name="Lemaire S.D."/>
            <person name="Lobanov A.V."/>
            <person name="Lohr M."/>
            <person name="Manuell A."/>
            <person name="Meier I."/>
            <person name="Mets L."/>
            <person name="Mittag M."/>
            <person name="Mittelmeier T."/>
            <person name="Moroney J.V."/>
            <person name="Moseley J."/>
            <person name="Napoli C."/>
            <person name="Nedelcu A.M."/>
            <person name="Niyogi K."/>
            <person name="Novoselov S.V."/>
            <person name="Paulsen I.T."/>
            <person name="Pazour G."/>
            <person name="Purton S."/>
            <person name="Ral J.P."/>
            <person name="Riano-Pachon D.M."/>
            <person name="Riekhof W."/>
            <person name="Rymarquis L."/>
            <person name="Schroda M."/>
            <person name="Stern D."/>
            <person name="Umen J."/>
            <person name="Willows R."/>
            <person name="Wilson N."/>
            <person name="Zimmer S.L."/>
            <person name="Allmer J."/>
            <person name="Balk J."/>
            <person name="Bisova K."/>
            <person name="Chen C.J."/>
            <person name="Elias M."/>
            <person name="Gendler K."/>
            <person name="Hauser C."/>
            <person name="Lamb M.R."/>
            <person name="Ledford H."/>
            <person name="Long J.C."/>
            <person name="Minagawa J."/>
            <person name="Page M.D."/>
            <person name="Pan J."/>
            <person name="Pootakham W."/>
            <person name="Roje S."/>
            <person name="Rose A."/>
            <person name="Stahlberg E."/>
            <person name="Terauchi A.M."/>
            <person name="Yang P."/>
            <person name="Ball S."/>
            <person name="Bowler C."/>
            <person name="Dieckmann C.L."/>
            <person name="Gladyshev V.N."/>
            <person name="Green P."/>
            <person name="Jorgensen R."/>
            <person name="Mayfield S."/>
            <person name="Mueller-Roeber B."/>
            <person name="Rajamani S."/>
            <person name="Sayre R.T."/>
            <person name="Brokstein P."/>
            <person name="Dubchak I."/>
            <person name="Goodstein D."/>
            <person name="Hornick L."/>
            <person name="Huang Y.W."/>
            <person name="Jhaveri J."/>
            <person name="Luo Y."/>
            <person name="Martinez D."/>
            <person name="Ngau W.C."/>
            <person name="Otillar B."/>
            <person name="Poliakov A."/>
            <person name="Porter A."/>
            <person name="Szajkowski L."/>
            <person name="Werner G."/>
            <person name="Zhou K."/>
            <person name="Grigoriev I.V."/>
            <person name="Rokhsar D.S."/>
            <person name="Grossman A.R."/>
        </authorList>
    </citation>
    <scope>NUCLEOTIDE SEQUENCE [LARGE SCALE GENOMIC DNA]</scope>
    <source>
        <strain evidence="7">CC-503</strain>
    </source>
</reference>
<dbReference type="GO" id="GO:0003735">
    <property type="term" value="F:structural constituent of ribosome"/>
    <property type="evidence" value="ECO:0000318"/>
    <property type="project" value="GO_Central"/>
</dbReference>
<dbReference type="SUPFAM" id="SSF52166">
    <property type="entry name" value="Ribosomal protein L4"/>
    <property type="match status" value="1"/>
</dbReference>
<protein>
    <recommendedName>
        <fullName evidence="4">Large ribosomal subunit protein uL4m</fullName>
    </recommendedName>
</protein>
<proteinExistence type="evidence at protein level"/>
<dbReference type="RefSeq" id="XP_042918467.1">
    <property type="nucleotide sequence ID" value="XM_043068372.1"/>
</dbReference>
<reference evidence="8" key="2">
    <citation type="journal article" date="2021" name="Nat. Commun.">
        <title>How to build a ribosome from RNA fragments in Chlamydomonas mitochondria.</title>
        <authorList>
            <person name="Waltz F."/>
            <person name="Salinas-Giege T."/>
            <person name="Englmeier R."/>
            <person name="Meichel H."/>
            <person name="Soufari H."/>
            <person name="Kuhn L."/>
            <person name="Pfeffer S."/>
            <person name="Forster F."/>
            <person name="Engel B.D."/>
            <person name="Giege P."/>
            <person name="Drouard L."/>
            <person name="Hashem Y."/>
        </authorList>
    </citation>
    <scope>STRUCTURE BY ELECTRON MICROSCOPY (3.00 ANGSTROMS)</scope>
</reference>
<dbReference type="PROSITE" id="PS51257">
    <property type="entry name" value="PROKAR_LIPOPROTEIN"/>
    <property type="match status" value="1"/>
</dbReference>
<evidence type="ECO:0000313" key="6">
    <source>
        <dbReference type="EMBL" id="PNW75280.1"/>
    </source>
</evidence>
<keyword evidence="2" id="KW-0689">Ribosomal protein</keyword>
<dbReference type="InterPro" id="IPR013005">
    <property type="entry name" value="Ribosomal_uL4-like"/>
</dbReference>
<dbReference type="AlphaFoldDB" id="A0A2K3D422"/>
<dbReference type="PANTHER" id="PTHR10746:SF6">
    <property type="entry name" value="LARGE RIBOSOMAL SUBUNIT PROTEIN UL4M"/>
    <property type="match status" value="1"/>
</dbReference>
<keyword evidence="7" id="KW-1185">Reference proteome</keyword>
<dbReference type="GO" id="GO:1990904">
    <property type="term" value="C:ribonucleoprotein complex"/>
    <property type="evidence" value="ECO:0007669"/>
    <property type="project" value="UniProtKB-KW"/>
</dbReference>
<dbReference type="InterPro" id="IPR023574">
    <property type="entry name" value="Ribosomal_uL4_dom_sf"/>
</dbReference>
<dbReference type="GO" id="GO:0006412">
    <property type="term" value="P:translation"/>
    <property type="evidence" value="ECO:0007669"/>
    <property type="project" value="InterPro"/>
</dbReference>
<dbReference type="NCBIfam" id="TIGR03953">
    <property type="entry name" value="rplD_bact"/>
    <property type="match status" value="1"/>
</dbReference>
<dbReference type="GeneID" id="66055587"/>